<evidence type="ECO:0000313" key="3">
    <source>
        <dbReference type="Proteomes" id="UP000003022"/>
    </source>
</evidence>
<dbReference type="EMBL" id="AEYX01000043">
    <property type="protein sequence ID" value="EGG44513.1"/>
    <property type="molecule type" value="Genomic_DNA"/>
</dbReference>
<comment type="caution">
    <text evidence="2">The sequence shown here is derived from an EMBL/GenBank/DDBJ whole genome shotgun (WGS) entry which is preliminary data.</text>
</comment>
<feature type="compositionally biased region" description="Basic residues" evidence="1">
    <location>
        <begin position="44"/>
        <end position="53"/>
    </location>
</feature>
<organism evidence="2 3">
    <name type="scientific">Streptomyces griseoaurantiacus M045</name>
    <dbReference type="NCBI Taxonomy" id="996637"/>
    <lineage>
        <taxon>Bacteria</taxon>
        <taxon>Bacillati</taxon>
        <taxon>Actinomycetota</taxon>
        <taxon>Actinomycetes</taxon>
        <taxon>Kitasatosporales</taxon>
        <taxon>Streptomycetaceae</taxon>
        <taxon>Streptomyces</taxon>
        <taxon>Streptomyces aurantiacus group</taxon>
    </lineage>
</organism>
<gene>
    <name evidence="2" type="ORF">SGM_5328</name>
</gene>
<protein>
    <recommendedName>
        <fullName evidence="4">Relaxase/mobilization nuclease</fullName>
    </recommendedName>
</protein>
<dbReference type="STRING" id="996637.SGM_5328"/>
<evidence type="ECO:0000313" key="2">
    <source>
        <dbReference type="EMBL" id="EGG44513.1"/>
    </source>
</evidence>
<sequence length="379" mass="41262">MARPGPGPGRGASSGPQLPAGPRHRQRPDRPLPRGGCPTPAGPVRRRAGRHRPGDRLSPAGGHLVARRPGPRALPALHSPRPSSAPAAHPHIGRDTVTIPRLHARTHSPRDPLAEALGRPLSPNEGLTEYTLVAHWPGLDYYTPDDEQRTWTSVQWAEHLEDPYLEHPFTASADDDRRAILHLDIRLHPDDRELTGPEWAETAHRFARATGIEIPVAAEHGWRWIAVQAQPGRLDLIANLIHLDGTWRTPPADILRRLADEARRIEQDLNLIPVRTGPSARPAVRPAPTASAQLASVLAQLADEQAGPLAAVRGLVEHTAHRIARQPGAAGTGTAHRLELIARRLHAIQQDLDTTAAHLVQPQIATAPPVARHTVHRTP</sequence>
<accession>F3NPJ3</accession>
<reference evidence="2 3" key="1">
    <citation type="journal article" date="2011" name="J. Bacteriol.">
        <title>Draft genome sequence of the marine bacterium Streptomyces griseoaurantiacus M045, which produces novel manumycin-type antibiotics with a pABA core component.</title>
        <authorList>
            <person name="Li F."/>
            <person name="Jiang P."/>
            <person name="Zheng H."/>
            <person name="Wang S."/>
            <person name="Zhao G."/>
            <person name="Qin S."/>
            <person name="Liu Z."/>
        </authorList>
    </citation>
    <scope>NUCLEOTIDE SEQUENCE [LARGE SCALE GENOMIC DNA]</scope>
    <source>
        <strain evidence="2 3">M045</strain>
    </source>
</reference>
<dbReference type="AlphaFoldDB" id="F3NPJ3"/>
<evidence type="ECO:0000256" key="1">
    <source>
        <dbReference type="SAM" id="MobiDB-lite"/>
    </source>
</evidence>
<proteinExistence type="predicted"/>
<evidence type="ECO:0008006" key="4">
    <source>
        <dbReference type="Google" id="ProtNLM"/>
    </source>
</evidence>
<keyword evidence="3" id="KW-1185">Reference proteome</keyword>
<dbReference type="eggNOG" id="ENOG5030HUK">
    <property type="taxonomic scope" value="Bacteria"/>
</dbReference>
<dbReference type="Proteomes" id="UP000003022">
    <property type="component" value="Unassembled WGS sequence"/>
</dbReference>
<feature type="compositionally biased region" description="Low complexity" evidence="1">
    <location>
        <begin position="73"/>
        <end position="90"/>
    </location>
</feature>
<name>F3NPJ3_9ACTN</name>
<feature type="region of interest" description="Disordered" evidence="1">
    <location>
        <begin position="1"/>
        <end position="93"/>
    </location>
</feature>